<comment type="caution">
    <text evidence="1">The sequence shown here is derived from an EMBL/GenBank/DDBJ whole genome shotgun (WGS) entry which is preliminary data.</text>
</comment>
<dbReference type="RefSeq" id="WP_146433253.1">
    <property type="nucleotide sequence ID" value="NZ_VIGV01000002.1"/>
</dbReference>
<keyword evidence="2" id="KW-1185">Reference proteome</keyword>
<proteinExistence type="predicted"/>
<dbReference type="AlphaFoldDB" id="A0A5C5RRL7"/>
<sequence>MSIDVPGDPNAYYYVGAFDPLPASHPDMYAVHENGYDLCVYRSDRWWRSPAALVREVMPWLVP</sequence>
<evidence type="ECO:0000313" key="1">
    <source>
        <dbReference type="EMBL" id="TWS25344.1"/>
    </source>
</evidence>
<evidence type="ECO:0000313" key="2">
    <source>
        <dbReference type="Proteomes" id="UP000319792"/>
    </source>
</evidence>
<accession>A0A5C5RRL7</accession>
<gene>
    <name evidence="1" type="ORF">FK268_09120</name>
</gene>
<name>A0A5C5RRL7_9ACTN</name>
<dbReference type="OrthoDB" id="9854627at2"/>
<organism evidence="1 2">
    <name type="scientific">Tsukamurella sputi</name>
    <dbReference type="NCBI Taxonomy" id="2591848"/>
    <lineage>
        <taxon>Bacteria</taxon>
        <taxon>Bacillati</taxon>
        <taxon>Actinomycetota</taxon>
        <taxon>Actinomycetes</taxon>
        <taxon>Mycobacteriales</taxon>
        <taxon>Tsukamurellaceae</taxon>
        <taxon>Tsukamurella</taxon>
    </lineage>
</organism>
<dbReference type="Proteomes" id="UP000319792">
    <property type="component" value="Unassembled WGS sequence"/>
</dbReference>
<dbReference type="EMBL" id="VIGV01000002">
    <property type="protein sequence ID" value="TWS25344.1"/>
    <property type="molecule type" value="Genomic_DNA"/>
</dbReference>
<reference evidence="1 2" key="1">
    <citation type="submission" date="2019-08" db="EMBL/GenBank/DDBJ databases">
        <title>Tsukamurella conjunctivitidis sp. nov., Tsukamurella assacharolytica sp. nov. and Tsukamurella sputae sp. nov. isolated from patients with conjunctivitis, bacteraemia (lymphoma) and respiratory infection (sputum) in Hong Kong.</title>
        <authorList>
            <person name="Fok K.M.N."/>
            <person name="Fong J.Y.H."/>
        </authorList>
    </citation>
    <scope>NUCLEOTIDE SEQUENCE [LARGE SCALE GENOMIC DNA]</scope>
    <source>
        <strain evidence="1 2">HKU70</strain>
    </source>
</reference>
<protein>
    <submittedName>
        <fullName evidence="1">Uncharacterized protein</fullName>
    </submittedName>
</protein>